<feature type="transmembrane region" description="Helical" evidence="1">
    <location>
        <begin position="84"/>
        <end position="109"/>
    </location>
</feature>
<dbReference type="Proteomes" id="UP000069135">
    <property type="component" value="Chromosome"/>
</dbReference>
<accession>A0A0S1SJ19</accession>
<reference evidence="3" key="1">
    <citation type="submission" date="2015-10" db="EMBL/GenBank/DDBJ databases">
        <title>Analysis of five complete genome sequences for members of the class Peribacteria in the recently recognized Peregrinibacteria bacterial phylum.</title>
        <authorList>
            <person name="Anantharaman K."/>
            <person name="Brown C.T."/>
            <person name="Burstein D."/>
            <person name="Castelle C.J."/>
            <person name="Probst A.J."/>
            <person name="Thomas B.C."/>
            <person name="Williams K.H."/>
            <person name="Banfield J.F."/>
        </authorList>
    </citation>
    <scope>NUCLEOTIDE SEQUENCE [LARGE SCALE GENOMIC DNA]</scope>
</reference>
<feature type="transmembrane region" description="Helical" evidence="1">
    <location>
        <begin position="52"/>
        <end position="72"/>
    </location>
</feature>
<proteinExistence type="predicted"/>
<dbReference type="KEGG" id="prf:PeribacterA2_0910"/>
<dbReference type="AlphaFoldDB" id="A0A0S1SLQ4"/>
<accession>A0A0S1SLQ4</accession>
<organism evidence="2 3">
    <name type="scientific">Candidatus Peribacter riflensis</name>
    <dbReference type="NCBI Taxonomy" id="1735162"/>
    <lineage>
        <taxon>Bacteria</taxon>
        <taxon>Candidatus Peregrinibacteriota</taxon>
        <taxon>Candidatus Peribacteria</taxon>
        <taxon>Candidatus Peribacterales</taxon>
        <taxon>Candidatus Peribacteraceae</taxon>
        <taxon>Candidatus Peribacter</taxon>
    </lineage>
</organism>
<protein>
    <submittedName>
        <fullName evidence="2">Uncharacterized protein</fullName>
    </submittedName>
</protein>
<evidence type="ECO:0000313" key="2">
    <source>
        <dbReference type="EMBL" id="ALM13577.1"/>
    </source>
</evidence>
<keyword evidence="1" id="KW-0812">Transmembrane</keyword>
<sequence>MSLFRVIGEWLIPVVRAQGQAFGSFTVSSWAYGDRTWQGILGSIVNMLKNTITVAAVAVFVTGAFLFTISAGDENRKSKGKNMMIGALWGLGIVLGAQAILRTASYFVWG</sequence>
<reference evidence="2 3" key="2">
    <citation type="journal article" date="2016" name="PeerJ">
        <title>Analysis of five complete genome sequences for members of the class Peribacteria in the recently recognized Peregrinibacteria bacterial phylum.</title>
        <authorList>
            <person name="Anantharaman K."/>
            <person name="Brown C.T."/>
            <person name="Burstein D."/>
            <person name="Castelle C.J."/>
            <person name="Probst A.J."/>
            <person name="Thomas B.C."/>
            <person name="Williams K.H."/>
            <person name="Banfield J.F."/>
        </authorList>
    </citation>
    <scope>NUCLEOTIDE SEQUENCE [LARGE SCALE GENOMIC DNA]</scope>
    <source>
        <strain evidence="2">RIFOXYD1_FULL_PER-ii_59_16</strain>
    </source>
</reference>
<keyword evidence="1" id="KW-1133">Transmembrane helix</keyword>
<evidence type="ECO:0000256" key="1">
    <source>
        <dbReference type="SAM" id="Phobius"/>
    </source>
</evidence>
<gene>
    <name evidence="2" type="ORF">PeribacterD1_0910</name>
</gene>
<dbReference type="EMBL" id="CP013065">
    <property type="protein sequence ID" value="ALM13577.1"/>
    <property type="molecule type" value="Genomic_DNA"/>
</dbReference>
<accession>A0A0S1SW05</accession>
<accession>A0A0S1SSV6</accession>
<keyword evidence="1" id="KW-0472">Membrane</keyword>
<evidence type="ECO:0000313" key="3">
    <source>
        <dbReference type="Proteomes" id="UP000069135"/>
    </source>
</evidence>
<dbReference type="STRING" id="1735162.PeribacterB2_0912"/>
<name>A0A0S1SLQ4_9BACT</name>
<accession>A0A0S1SNT1</accession>